<dbReference type="PANTHER" id="PTHR46513">
    <property type="entry name" value="VITELLOGENIN RECEPTOR-LIKE PROTEIN-RELATED-RELATED"/>
    <property type="match status" value="1"/>
</dbReference>
<dbReference type="InterPro" id="IPR011042">
    <property type="entry name" value="6-blade_b-propeller_TolB-like"/>
</dbReference>
<reference evidence="2" key="1">
    <citation type="submission" date="2025-08" db="UniProtKB">
        <authorList>
            <consortium name="RefSeq"/>
        </authorList>
    </citation>
    <scope>IDENTIFICATION</scope>
    <source>
        <strain evidence="2">Wakin</strain>
        <tissue evidence="2">Muscle</tissue>
    </source>
</reference>
<evidence type="ECO:0000313" key="1">
    <source>
        <dbReference type="Proteomes" id="UP000515129"/>
    </source>
</evidence>
<protein>
    <submittedName>
        <fullName evidence="2">Low-density lipoprotein receptor-related protein 6-like</fullName>
    </submittedName>
</protein>
<dbReference type="SMART" id="SM00135">
    <property type="entry name" value="LY"/>
    <property type="match status" value="1"/>
</dbReference>
<dbReference type="Gene3D" id="2.120.10.30">
    <property type="entry name" value="TolB, C-terminal domain"/>
    <property type="match status" value="1"/>
</dbReference>
<dbReference type="Proteomes" id="UP000515129">
    <property type="component" value="Unplaced"/>
</dbReference>
<dbReference type="InterPro" id="IPR000033">
    <property type="entry name" value="LDLR_classB_rpt"/>
</dbReference>
<dbReference type="KEGG" id="caua:113090386"/>
<dbReference type="PANTHER" id="PTHR46513:SF40">
    <property type="entry name" value="LOW-DENSITY LIPOPROTEIN RECEPTOR-RELATED PROTEIN 6"/>
    <property type="match status" value="1"/>
</dbReference>
<dbReference type="RefSeq" id="XP_026112027.1">
    <property type="nucleotide sequence ID" value="XM_026256242.1"/>
</dbReference>
<organism evidence="1 2">
    <name type="scientific">Carassius auratus</name>
    <name type="common">Goldfish</name>
    <dbReference type="NCBI Taxonomy" id="7957"/>
    <lineage>
        <taxon>Eukaryota</taxon>
        <taxon>Metazoa</taxon>
        <taxon>Chordata</taxon>
        <taxon>Craniata</taxon>
        <taxon>Vertebrata</taxon>
        <taxon>Euteleostomi</taxon>
        <taxon>Actinopterygii</taxon>
        <taxon>Neopterygii</taxon>
        <taxon>Teleostei</taxon>
        <taxon>Ostariophysi</taxon>
        <taxon>Cypriniformes</taxon>
        <taxon>Cyprinidae</taxon>
        <taxon>Cyprininae</taxon>
        <taxon>Carassius</taxon>
    </lineage>
</organism>
<proteinExistence type="predicted"/>
<dbReference type="SUPFAM" id="SSF63825">
    <property type="entry name" value="YWTD domain"/>
    <property type="match status" value="1"/>
</dbReference>
<keyword evidence="1" id="KW-1185">Reference proteome</keyword>
<dbReference type="SUPFAM" id="SSF57196">
    <property type="entry name" value="EGF/Laminin"/>
    <property type="match status" value="1"/>
</dbReference>
<dbReference type="GO" id="GO:0007399">
    <property type="term" value="P:nervous system development"/>
    <property type="evidence" value="ECO:0007669"/>
    <property type="project" value="TreeGrafter"/>
</dbReference>
<sequence>MEMDGSGRRVLVDDNLPHIFGFTLLGDYIYWTDWQRRSIERVHKLSLEREVIVDQLPDLMGIKATHVHQTFGVNPCAHANGGCSHLCLYKPQGVSCACPIGLELMADLSTCIIPRPSCCSPATRTSGASRWRPTTTT</sequence>
<accession>A0A6P6NT43</accession>
<evidence type="ECO:0000313" key="2">
    <source>
        <dbReference type="RefSeq" id="XP_026112027.1"/>
    </source>
</evidence>
<dbReference type="GeneID" id="113090386"/>
<dbReference type="OrthoDB" id="8750416at2759"/>
<dbReference type="AlphaFoldDB" id="A0A6P6NT43"/>
<dbReference type="InterPro" id="IPR050778">
    <property type="entry name" value="Cueball_EGF_LRP_Nidogen"/>
</dbReference>
<gene>
    <name evidence="2" type="primary">LOC113090386</name>
</gene>
<dbReference type="Pfam" id="PF14670">
    <property type="entry name" value="FXa_inhibition"/>
    <property type="match status" value="1"/>
</dbReference>
<name>A0A6P6NT43_CARAU</name>